<dbReference type="RefSeq" id="WP_274054792.1">
    <property type="nucleotide sequence ID" value="NZ_CP059693.1"/>
</dbReference>
<proteinExistence type="inferred from homology"/>
<evidence type="ECO:0000313" key="3">
    <source>
        <dbReference type="EMBL" id="WDE14247.1"/>
    </source>
</evidence>
<evidence type="ECO:0000313" key="4">
    <source>
        <dbReference type="Proteomes" id="UP001215231"/>
    </source>
</evidence>
<accession>A0ABY7VPD3</accession>
<dbReference type="Pfam" id="PF05163">
    <property type="entry name" value="DinB"/>
    <property type="match status" value="1"/>
</dbReference>
<dbReference type="Gene3D" id="1.20.120.450">
    <property type="entry name" value="dinb family like domain"/>
    <property type="match status" value="1"/>
</dbReference>
<name>A0ABY7VPD3_9GAMM</name>
<dbReference type="EMBL" id="CP059693">
    <property type="protein sequence ID" value="WDE14247.1"/>
    <property type="molecule type" value="Genomic_DNA"/>
</dbReference>
<sequence length="59" mass="6512">MSYSSTEGERINKCVADVCQYLFNHQSHHRGQLTCILSQLGINYACTDLPVLVPEGSAL</sequence>
<dbReference type="Proteomes" id="UP001215231">
    <property type="component" value="Chromosome"/>
</dbReference>
<evidence type="ECO:0008006" key="5">
    <source>
        <dbReference type="Google" id="ProtNLM"/>
    </source>
</evidence>
<dbReference type="SUPFAM" id="SSF109854">
    <property type="entry name" value="DinB/YfiT-like putative metalloenzymes"/>
    <property type="match status" value="1"/>
</dbReference>
<comment type="similarity">
    <text evidence="1">Belongs to the DinB family.</text>
</comment>
<dbReference type="InterPro" id="IPR034660">
    <property type="entry name" value="DinB/YfiT-like"/>
</dbReference>
<evidence type="ECO:0000256" key="1">
    <source>
        <dbReference type="ARBA" id="ARBA00008635"/>
    </source>
</evidence>
<organism evidence="3 4">
    <name type="scientific">Thalassomonas haliotis</name>
    <dbReference type="NCBI Taxonomy" id="485448"/>
    <lineage>
        <taxon>Bacteria</taxon>
        <taxon>Pseudomonadati</taxon>
        <taxon>Pseudomonadota</taxon>
        <taxon>Gammaproteobacteria</taxon>
        <taxon>Alteromonadales</taxon>
        <taxon>Colwelliaceae</taxon>
        <taxon>Thalassomonas</taxon>
    </lineage>
</organism>
<evidence type="ECO:0000256" key="2">
    <source>
        <dbReference type="ARBA" id="ARBA00022723"/>
    </source>
</evidence>
<gene>
    <name evidence="3" type="ORF">H3N35_12995</name>
</gene>
<protein>
    <recommendedName>
        <fullName evidence="5">Damage-inducible protein DinB</fullName>
    </recommendedName>
</protein>
<keyword evidence="2" id="KW-0479">Metal-binding</keyword>
<reference evidence="3 4" key="1">
    <citation type="journal article" date="2022" name="Mar. Drugs">
        <title>Bioassay-Guided Fractionation Leads to the Detection of Cholic Acid Generated by the Rare Thalassomonas sp.</title>
        <authorList>
            <person name="Pheiffer F."/>
            <person name="Schneider Y.K."/>
            <person name="Hansen E.H."/>
            <person name="Andersen J.H."/>
            <person name="Isaksson J."/>
            <person name="Busche T."/>
            <person name="R C."/>
            <person name="Kalinowski J."/>
            <person name="Zyl L.V."/>
            <person name="Trindade M."/>
        </authorList>
    </citation>
    <scope>NUCLEOTIDE SEQUENCE [LARGE SCALE GENOMIC DNA]</scope>
    <source>
        <strain evidence="3 4">A5K-61T</strain>
    </source>
</reference>
<dbReference type="InterPro" id="IPR007837">
    <property type="entry name" value="DinB"/>
</dbReference>
<keyword evidence="4" id="KW-1185">Reference proteome</keyword>